<keyword evidence="1 6" id="KW-0285">Flavoprotein</keyword>
<keyword evidence="9" id="KW-1185">Reference proteome</keyword>
<dbReference type="InterPro" id="IPR016215">
    <property type="entry name" value="NTA_MOA"/>
</dbReference>
<evidence type="ECO:0000256" key="5">
    <source>
        <dbReference type="ARBA" id="ARBA00033748"/>
    </source>
</evidence>
<evidence type="ECO:0000313" key="9">
    <source>
        <dbReference type="Proteomes" id="UP000092582"/>
    </source>
</evidence>
<accession>A0A1B1BPV8</accession>
<dbReference type="RefSeq" id="WP_066598344.1">
    <property type="nucleotide sequence ID" value="NZ_CP016282.1"/>
</dbReference>
<dbReference type="NCBIfam" id="TIGR03860">
    <property type="entry name" value="FMN_nitrolo"/>
    <property type="match status" value="1"/>
</dbReference>
<dbReference type="PATRIC" id="fig|670052.7.peg.3591"/>
<dbReference type="InterPro" id="IPR051260">
    <property type="entry name" value="Diverse_substr_monoxygenases"/>
</dbReference>
<organism evidence="8 9">
    <name type="scientific">Cryobacterium arcticum</name>
    <dbReference type="NCBI Taxonomy" id="670052"/>
    <lineage>
        <taxon>Bacteria</taxon>
        <taxon>Bacillati</taxon>
        <taxon>Actinomycetota</taxon>
        <taxon>Actinomycetes</taxon>
        <taxon>Micrococcales</taxon>
        <taxon>Microbacteriaceae</taxon>
        <taxon>Cryobacterium</taxon>
    </lineage>
</organism>
<sequence>MANKFHLGWFLNFSSPSWLGQFDGNNDESWIDGEFYVDIVKMMERGKFDFVMFEDSLMVSDVHGGSMATDLKYNMYAPKQDPLPLMAKLGEHTKHIGLIATASTSFYPPFITARMYATLDNLTHGRIGWNVVTSSEDRAAQNFGLDLHYEHDERYEMADEYVEVVKGLWNSWDPGALVRDRETGVFADHTKVHPIDHDGKYYKVRGPLNMMPGPQGQPTLCQAGGSPRGRAFAAKHANTIICSATGVSEMKAYRDDIRARMVEAGRNPDDCKVLFVVSPVLDETDELAQAKAARRAVMTPEGMDVALAHLSALTNVDFTQFDLDAPVPEITTNGHRTTLEAFLRKGGDAGTKTLRELASMPSLNAVPFVGTPATVAQQMQDAMEQVGGDGFLISGALSRQAVAEIVDGLVPELQRRGLARTEYTHATLKDNLLAF</sequence>
<dbReference type="AlphaFoldDB" id="A0A1B1BPV8"/>
<dbReference type="InterPro" id="IPR011251">
    <property type="entry name" value="Luciferase-like_dom"/>
</dbReference>
<dbReference type="OrthoDB" id="3265338at2"/>
<evidence type="ECO:0000259" key="7">
    <source>
        <dbReference type="Pfam" id="PF00296"/>
    </source>
</evidence>
<comment type="similarity">
    <text evidence="5">Belongs to the NtaA/SnaA/DszA monooxygenase family.</text>
</comment>
<dbReference type="PANTHER" id="PTHR30011">
    <property type="entry name" value="ALKANESULFONATE MONOOXYGENASE-RELATED"/>
    <property type="match status" value="1"/>
</dbReference>
<dbReference type="GO" id="GO:0004497">
    <property type="term" value="F:monooxygenase activity"/>
    <property type="evidence" value="ECO:0007669"/>
    <property type="project" value="UniProtKB-KW"/>
</dbReference>
<feature type="binding site" evidence="6">
    <location>
        <position position="151"/>
    </location>
    <ligand>
        <name>FMN</name>
        <dbReference type="ChEBI" id="CHEBI:58210"/>
    </ligand>
</feature>
<evidence type="ECO:0000313" key="8">
    <source>
        <dbReference type="EMBL" id="ANP74413.1"/>
    </source>
</evidence>
<evidence type="ECO:0000256" key="3">
    <source>
        <dbReference type="ARBA" id="ARBA00023002"/>
    </source>
</evidence>
<feature type="binding site" evidence="6">
    <location>
        <position position="155"/>
    </location>
    <ligand>
        <name>FMN</name>
        <dbReference type="ChEBI" id="CHEBI:58210"/>
    </ligand>
</feature>
<dbReference type="KEGG" id="cart:PA27867_3490"/>
<dbReference type="PANTHER" id="PTHR30011:SF16">
    <property type="entry name" value="C2H2 FINGER DOMAIN TRANSCRIPTION FACTOR (EUROFUNG)-RELATED"/>
    <property type="match status" value="1"/>
</dbReference>
<feature type="binding site" evidence="6">
    <location>
        <position position="226"/>
    </location>
    <ligand>
        <name>FMN</name>
        <dbReference type="ChEBI" id="CHEBI:58210"/>
    </ligand>
</feature>
<dbReference type="EMBL" id="CP016282">
    <property type="protein sequence ID" value="ANP74413.1"/>
    <property type="molecule type" value="Genomic_DNA"/>
</dbReference>
<keyword evidence="3" id="KW-0560">Oxidoreductase</keyword>
<keyword evidence="2 6" id="KW-0288">FMN</keyword>
<evidence type="ECO:0000256" key="6">
    <source>
        <dbReference type="PIRSR" id="PIRSR000337-1"/>
    </source>
</evidence>
<protein>
    <submittedName>
        <fullName evidence="8">FMNH2-dependent monooxygenase</fullName>
    </submittedName>
</protein>
<evidence type="ECO:0000256" key="2">
    <source>
        <dbReference type="ARBA" id="ARBA00022643"/>
    </source>
</evidence>
<feature type="domain" description="Luciferase-like" evidence="7">
    <location>
        <begin position="31"/>
        <end position="389"/>
    </location>
</feature>
<dbReference type="STRING" id="670052.PA27867_3490"/>
<dbReference type="Gene3D" id="3.20.20.30">
    <property type="entry name" value="Luciferase-like domain"/>
    <property type="match status" value="1"/>
</dbReference>
<evidence type="ECO:0000256" key="4">
    <source>
        <dbReference type="ARBA" id="ARBA00023033"/>
    </source>
</evidence>
<dbReference type="Pfam" id="PF00296">
    <property type="entry name" value="Bac_luciferase"/>
    <property type="match status" value="1"/>
</dbReference>
<name>A0A1B1BPV8_9MICO</name>
<feature type="binding site" evidence="6">
    <location>
        <position position="55"/>
    </location>
    <ligand>
        <name>FMN</name>
        <dbReference type="ChEBI" id="CHEBI:58210"/>
    </ligand>
</feature>
<dbReference type="Proteomes" id="UP000092582">
    <property type="component" value="Chromosome 1"/>
</dbReference>
<keyword evidence="4 8" id="KW-0503">Monooxygenase</keyword>
<dbReference type="GO" id="GO:0016705">
    <property type="term" value="F:oxidoreductase activity, acting on paired donors, with incorporation or reduction of molecular oxygen"/>
    <property type="evidence" value="ECO:0007669"/>
    <property type="project" value="InterPro"/>
</dbReference>
<gene>
    <name evidence="8" type="ORF">PA27867_3490</name>
</gene>
<dbReference type="SUPFAM" id="SSF51679">
    <property type="entry name" value="Bacterial luciferase-like"/>
    <property type="match status" value="1"/>
</dbReference>
<reference evidence="8 9" key="1">
    <citation type="submission" date="2016-06" db="EMBL/GenBank/DDBJ databases">
        <title>Genome sequencing of Cryobacterium arcticum PAMC 27867.</title>
        <authorList>
            <person name="Lee J."/>
            <person name="Kim O.-S."/>
        </authorList>
    </citation>
    <scope>NUCLEOTIDE SEQUENCE [LARGE SCALE GENOMIC DNA]</scope>
    <source>
        <strain evidence="8 9">PAMC 27867</strain>
    </source>
</reference>
<proteinExistence type="inferred from homology"/>
<evidence type="ECO:0000256" key="1">
    <source>
        <dbReference type="ARBA" id="ARBA00022630"/>
    </source>
</evidence>
<dbReference type="PIRSF" id="PIRSF000337">
    <property type="entry name" value="NTA_MOA"/>
    <property type="match status" value="1"/>
</dbReference>
<dbReference type="InterPro" id="IPR036661">
    <property type="entry name" value="Luciferase-like_sf"/>
</dbReference>
<dbReference type="CDD" id="cd01095">
    <property type="entry name" value="Nitrilotriacetate_monoxgenase"/>
    <property type="match status" value="1"/>
</dbReference>
<feature type="binding site" evidence="6">
    <location>
        <position position="101"/>
    </location>
    <ligand>
        <name>FMN</name>
        <dbReference type="ChEBI" id="CHEBI:58210"/>
    </ligand>
</feature>